<dbReference type="AlphaFoldDB" id="A0A1H1MBI4"/>
<dbReference type="EMBL" id="LT629734">
    <property type="protein sequence ID" value="SDR84017.1"/>
    <property type="molecule type" value="Genomic_DNA"/>
</dbReference>
<dbReference type="InterPro" id="IPR016181">
    <property type="entry name" value="Acyl_CoA_acyltransferase"/>
</dbReference>
<dbReference type="GO" id="GO:0016747">
    <property type="term" value="F:acyltransferase activity, transferring groups other than amino-acyl groups"/>
    <property type="evidence" value="ECO:0007669"/>
    <property type="project" value="InterPro"/>
</dbReference>
<keyword evidence="2" id="KW-0012">Acyltransferase</keyword>
<feature type="domain" description="N-acetyltransferase" evidence="4">
    <location>
        <begin position="30"/>
        <end position="178"/>
    </location>
</feature>
<dbReference type="PANTHER" id="PTHR43792">
    <property type="entry name" value="GNAT FAMILY, PUTATIVE (AFU_ORTHOLOGUE AFUA_3G00765)-RELATED-RELATED"/>
    <property type="match status" value="1"/>
</dbReference>
<evidence type="ECO:0000313" key="5">
    <source>
        <dbReference type="EMBL" id="SDR84017.1"/>
    </source>
</evidence>
<evidence type="ECO:0000313" key="6">
    <source>
        <dbReference type="Proteomes" id="UP000199649"/>
    </source>
</evidence>
<keyword evidence="6" id="KW-1185">Reference proteome</keyword>
<evidence type="ECO:0000256" key="2">
    <source>
        <dbReference type="ARBA" id="ARBA00023315"/>
    </source>
</evidence>
<keyword evidence="1 5" id="KW-0808">Transferase</keyword>
<dbReference type="Pfam" id="PF13302">
    <property type="entry name" value="Acetyltransf_3"/>
    <property type="match status" value="1"/>
</dbReference>
<organism evidence="5 6">
    <name type="scientific">Agrococcus carbonis</name>
    <dbReference type="NCBI Taxonomy" id="684552"/>
    <lineage>
        <taxon>Bacteria</taxon>
        <taxon>Bacillati</taxon>
        <taxon>Actinomycetota</taxon>
        <taxon>Actinomycetes</taxon>
        <taxon>Micrococcales</taxon>
        <taxon>Microbacteriaceae</taxon>
        <taxon>Agrococcus</taxon>
    </lineage>
</organism>
<dbReference type="InterPro" id="IPR000182">
    <property type="entry name" value="GNAT_dom"/>
</dbReference>
<dbReference type="PROSITE" id="PS51186">
    <property type="entry name" value="GNAT"/>
    <property type="match status" value="1"/>
</dbReference>
<protein>
    <submittedName>
        <fullName evidence="5">Protein N-acetyltransferase, RimJ/RimL family</fullName>
    </submittedName>
</protein>
<accession>A0A1H1MBI4</accession>
<name>A0A1H1MBI4_9MICO</name>
<dbReference type="STRING" id="684552.SAMN04489719_0924"/>
<evidence type="ECO:0000256" key="1">
    <source>
        <dbReference type="ARBA" id="ARBA00022679"/>
    </source>
</evidence>
<dbReference type="Proteomes" id="UP000199649">
    <property type="component" value="Chromosome I"/>
</dbReference>
<dbReference type="InterPro" id="IPR051531">
    <property type="entry name" value="N-acetyltransferase"/>
</dbReference>
<dbReference type="OrthoDB" id="9795188at2"/>
<dbReference type="PANTHER" id="PTHR43792:SF8">
    <property type="entry name" value="[RIBOSOMAL PROTEIN US5]-ALANINE N-ACETYLTRANSFERASE"/>
    <property type="match status" value="1"/>
</dbReference>
<dbReference type="RefSeq" id="WP_092665932.1">
    <property type="nucleotide sequence ID" value="NZ_LT629734.1"/>
</dbReference>
<comment type="similarity">
    <text evidence="3">Belongs to the acetyltransferase family. RimJ subfamily.</text>
</comment>
<dbReference type="SUPFAM" id="SSF55729">
    <property type="entry name" value="Acyl-CoA N-acyltransferases (Nat)"/>
    <property type="match status" value="1"/>
</dbReference>
<reference evidence="6" key="1">
    <citation type="submission" date="2016-10" db="EMBL/GenBank/DDBJ databases">
        <authorList>
            <person name="Varghese N."/>
            <person name="Submissions S."/>
        </authorList>
    </citation>
    <scope>NUCLEOTIDE SEQUENCE [LARGE SCALE GENOMIC DNA]</scope>
    <source>
        <strain evidence="6">DSM 22965</strain>
    </source>
</reference>
<dbReference type="Gene3D" id="3.40.630.30">
    <property type="match status" value="1"/>
</dbReference>
<sequence>MSADADRPLAGPMLPVMGRKVVLTALREDDVDRVLEACSAPQVGRWLDAPWPYARADAEAFVREFAPAGWRGEHEERVWAIRESLRGPLAGVIGLRTQIGEVGFWLHPDAQGKGLMSDALRTVVGHAEGCLTWPEVHWACYDGNLASMRVAKAAGFTYLGTREAEHRGERVLQHHAVRVAGGTPADARPWPPLD</sequence>
<evidence type="ECO:0000259" key="4">
    <source>
        <dbReference type="PROSITE" id="PS51186"/>
    </source>
</evidence>
<evidence type="ECO:0000256" key="3">
    <source>
        <dbReference type="ARBA" id="ARBA00038502"/>
    </source>
</evidence>
<gene>
    <name evidence="5" type="ORF">SAMN04489719_0924</name>
</gene>
<proteinExistence type="inferred from homology"/>